<dbReference type="EMBL" id="QGNW01000224">
    <property type="protein sequence ID" value="RVW83712.1"/>
    <property type="molecule type" value="Genomic_DNA"/>
</dbReference>
<gene>
    <name evidence="2" type="ORF">CK203_045976</name>
</gene>
<keyword evidence="1" id="KW-1133">Transmembrane helix</keyword>
<keyword evidence="1" id="KW-0472">Membrane</keyword>
<dbReference type="AlphaFoldDB" id="A0A438HGW2"/>
<sequence>MLMFDERSYVVMLTGTDMTGVLWHQRSQDRITTSTLFAVIQKWLYRLVNEYKARKNRDVTSNEGLGRAALVTTTPQLSFTSQIESSSDETHLNDQDDFIEVTQPRRTDIANANRVTYPVTGAGTVADILTKESLGVVLRMGGYIIWMTLALVRLIICTTQALRKDRFGYGIDA</sequence>
<name>A0A438HGW2_VITVI</name>
<protein>
    <submittedName>
        <fullName evidence="2">Uncharacterized protein</fullName>
    </submittedName>
</protein>
<dbReference type="Proteomes" id="UP000288805">
    <property type="component" value="Unassembled WGS sequence"/>
</dbReference>
<evidence type="ECO:0000313" key="3">
    <source>
        <dbReference type="Proteomes" id="UP000288805"/>
    </source>
</evidence>
<evidence type="ECO:0000256" key="1">
    <source>
        <dbReference type="SAM" id="Phobius"/>
    </source>
</evidence>
<keyword evidence="1" id="KW-0812">Transmembrane</keyword>
<proteinExistence type="predicted"/>
<comment type="caution">
    <text evidence="2">The sequence shown here is derived from an EMBL/GenBank/DDBJ whole genome shotgun (WGS) entry which is preliminary data.</text>
</comment>
<reference evidence="2 3" key="1">
    <citation type="journal article" date="2018" name="PLoS Genet.">
        <title>Population sequencing reveals clonal diversity and ancestral inbreeding in the grapevine cultivar Chardonnay.</title>
        <authorList>
            <person name="Roach M.J."/>
            <person name="Johnson D.L."/>
            <person name="Bohlmann J."/>
            <person name="van Vuuren H.J."/>
            <person name="Jones S.J."/>
            <person name="Pretorius I.S."/>
            <person name="Schmidt S.A."/>
            <person name="Borneman A.R."/>
        </authorList>
    </citation>
    <scope>NUCLEOTIDE SEQUENCE [LARGE SCALE GENOMIC DNA]</scope>
    <source>
        <strain evidence="3">cv. Chardonnay</strain>
        <tissue evidence="2">Leaf</tissue>
    </source>
</reference>
<organism evidence="2 3">
    <name type="scientific">Vitis vinifera</name>
    <name type="common">Grape</name>
    <dbReference type="NCBI Taxonomy" id="29760"/>
    <lineage>
        <taxon>Eukaryota</taxon>
        <taxon>Viridiplantae</taxon>
        <taxon>Streptophyta</taxon>
        <taxon>Embryophyta</taxon>
        <taxon>Tracheophyta</taxon>
        <taxon>Spermatophyta</taxon>
        <taxon>Magnoliopsida</taxon>
        <taxon>eudicotyledons</taxon>
        <taxon>Gunneridae</taxon>
        <taxon>Pentapetalae</taxon>
        <taxon>rosids</taxon>
        <taxon>Vitales</taxon>
        <taxon>Vitaceae</taxon>
        <taxon>Viteae</taxon>
        <taxon>Vitis</taxon>
    </lineage>
</organism>
<feature type="transmembrane region" description="Helical" evidence="1">
    <location>
        <begin position="136"/>
        <end position="156"/>
    </location>
</feature>
<accession>A0A438HGW2</accession>
<evidence type="ECO:0000313" key="2">
    <source>
        <dbReference type="EMBL" id="RVW83712.1"/>
    </source>
</evidence>